<keyword evidence="4" id="KW-1185">Reference proteome</keyword>
<evidence type="ECO:0000313" key="3">
    <source>
        <dbReference type="EMBL" id="BCI60841.1"/>
    </source>
</evidence>
<dbReference type="RefSeq" id="WP_246441381.1">
    <property type="nucleotide sequence ID" value="NZ_AP023321.1"/>
</dbReference>
<dbReference type="Proteomes" id="UP000593890">
    <property type="component" value="Chromosome"/>
</dbReference>
<proteinExistence type="predicted"/>
<dbReference type="InterPro" id="IPR046462">
    <property type="entry name" value="TerL_nuclease"/>
</dbReference>
<evidence type="ECO:0000313" key="4">
    <source>
        <dbReference type="Proteomes" id="UP000593890"/>
    </source>
</evidence>
<evidence type="ECO:0000259" key="2">
    <source>
        <dbReference type="Pfam" id="PF20441"/>
    </source>
</evidence>
<dbReference type="InterPro" id="IPR046461">
    <property type="entry name" value="TerL_ATPase"/>
</dbReference>
<protein>
    <submittedName>
        <fullName evidence="3">Terminase</fullName>
    </submittedName>
</protein>
<dbReference type="PANTHER" id="PTHR41287">
    <property type="match status" value="1"/>
</dbReference>
<organism evidence="3 4">
    <name type="scientific">Solibaculum mannosilyticum</name>
    <dbReference type="NCBI Taxonomy" id="2780922"/>
    <lineage>
        <taxon>Bacteria</taxon>
        <taxon>Bacillati</taxon>
        <taxon>Bacillota</taxon>
        <taxon>Clostridia</taxon>
        <taxon>Eubacteriales</taxon>
        <taxon>Oscillospiraceae</taxon>
        <taxon>Solibaculum</taxon>
    </lineage>
</organism>
<feature type="domain" description="Terminase large subunit-like ATPase" evidence="1">
    <location>
        <begin position="81"/>
        <end position="265"/>
    </location>
</feature>
<feature type="domain" description="Terminase large subunit-like endonuclease" evidence="2">
    <location>
        <begin position="274"/>
        <end position="558"/>
    </location>
</feature>
<dbReference type="Pfam" id="PF03354">
    <property type="entry name" value="TerL_ATPase"/>
    <property type="match status" value="1"/>
</dbReference>
<dbReference type="Pfam" id="PF20441">
    <property type="entry name" value="TerL_nuclease"/>
    <property type="match status" value="1"/>
</dbReference>
<gene>
    <name evidence="3" type="primary">pi230</name>
    <name evidence="3" type="ORF">C12CBH8_14800</name>
</gene>
<dbReference type="PANTHER" id="PTHR41287:SF1">
    <property type="entry name" value="PROTEIN YMFN"/>
    <property type="match status" value="1"/>
</dbReference>
<dbReference type="KEGG" id="sman:C12CBH8_14800"/>
<dbReference type="GO" id="GO:0004519">
    <property type="term" value="F:endonuclease activity"/>
    <property type="evidence" value="ECO:0007669"/>
    <property type="project" value="InterPro"/>
</dbReference>
<dbReference type="EMBL" id="AP023321">
    <property type="protein sequence ID" value="BCI60841.1"/>
    <property type="molecule type" value="Genomic_DNA"/>
</dbReference>
<name>A0A7I8D1Y8_9FIRM</name>
<reference evidence="4" key="1">
    <citation type="submission" date="2020-07" db="EMBL/GenBank/DDBJ databases">
        <title>Complete genome sequencing of Clostridia bacterium strain 12CBH8.</title>
        <authorList>
            <person name="Sakamoto M."/>
            <person name="Murakami T."/>
            <person name="Mori H."/>
        </authorList>
    </citation>
    <scope>NUCLEOTIDE SEQUENCE [LARGE SCALE GENOMIC DNA]</scope>
    <source>
        <strain evidence="4">12CBH8</strain>
    </source>
</reference>
<dbReference type="InterPro" id="IPR005021">
    <property type="entry name" value="Terminase_largesu-like"/>
</dbReference>
<dbReference type="InterPro" id="IPR027417">
    <property type="entry name" value="P-loop_NTPase"/>
</dbReference>
<evidence type="ECO:0000259" key="1">
    <source>
        <dbReference type="Pfam" id="PF03354"/>
    </source>
</evidence>
<sequence length="570" mass="66104">MEMEGKYKNYEVVFGYAQGIIDGTIIANEDRVLACKRFFRDLKNPDYDFRPQVAEYIIFLIENTLVHVKGKMKGKPFLLLPWEKFIIYNLAGFWLHGTEKRRFREAFIFVPRKNGKTPFAAALMWAFGMMDRQYGSTVYLVGNALKQALESFTVLVKNVRSMGNPGAYKIHESQNDHSIERVWRDSTGKETGFLSVQALAANPDSQDSFNCNYAVCDEIHAYKKAKQYTLFKEAMIAYENKLLIGITTAGDNTNSFCFKRLNYCKQVLRQECPDEQYFIWICQADNPDDYTNPIEHEKANPSYGVTVNSKEIEENAIQAQNDPSVRADFLAKQLNVYVHNTKTYFDMALVTASDGQYNWTLDELAKLPIKWYGGADLSKMYDLTGAALHGQYGDVHIVISHGFIPVTQAYKKADEDNIPLFYWKDNGWLTLCNDEVIDYNDVVNWYISLKEMGFKIKWIGYDRRYSREFVKLAKAKGFRVRDQSQRYVEKTESFREIENAIRKGNYYYLHNQAFEYCIGNVFAVEDSDEFVRFRKVEDHLRIDLFDADVIACKQMLIGEERASAGKGWWD</sequence>
<accession>A0A7I8D1Y8</accession>
<dbReference type="Gene3D" id="3.40.50.300">
    <property type="entry name" value="P-loop containing nucleotide triphosphate hydrolases"/>
    <property type="match status" value="1"/>
</dbReference>
<dbReference type="AlphaFoldDB" id="A0A7I8D1Y8"/>